<comment type="catalytic activity">
    <reaction evidence="7 8">
        <text>adenosine(34) in tRNA + H2O + H(+) = inosine(34) in tRNA + NH4(+)</text>
        <dbReference type="Rhea" id="RHEA:43168"/>
        <dbReference type="Rhea" id="RHEA-COMP:10373"/>
        <dbReference type="Rhea" id="RHEA-COMP:10374"/>
        <dbReference type="ChEBI" id="CHEBI:15377"/>
        <dbReference type="ChEBI" id="CHEBI:15378"/>
        <dbReference type="ChEBI" id="CHEBI:28938"/>
        <dbReference type="ChEBI" id="CHEBI:74411"/>
        <dbReference type="ChEBI" id="CHEBI:82852"/>
        <dbReference type="EC" id="3.5.4.33"/>
    </reaction>
</comment>
<evidence type="ECO:0000313" key="10">
    <source>
        <dbReference type="EMBL" id="EMP9432367.1"/>
    </source>
</evidence>
<dbReference type="Proteomes" id="UP001495779">
    <property type="component" value="Unassembled WGS sequence"/>
</dbReference>
<dbReference type="EMBL" id="AAZDVE040000007">
    <property type="protein sequence ID" value="EMP9432367.1"/>
    <property type="molecule type" value="Genomic_DNA"/>
</dbReference>
<comment type="function">
    <text evidence="8">Catalyzes the deamination of adenosine to inosine at the wobble position 34 of tRNA(Arg2).</text>
</comment>
<comment type="caution">
    <text evidence="10">The sequence shown here is derived from an EMBL/GenBank/DDBJ whole genome shotgun (WGS) entry which is preliminary data.</text>
</comment>
<dbReference type="EC" id="3.5.4.33" evidence="8"/>
<dbReference type="PANTHER" id="PTHR11079">
    <property type="entry name" value="CYTOSINE DEAMINASE FAMILY MEMBER"/>
    <property type="match status" value="1"/>
</dbReference>
<evidence type="ECO:0000256" key="4">
    <source>
        <dbReference type="ARBA" id="ARBA00022723"/>
    </source>
</evidence>
<evidence type="ECO:0000313" key="12">
    <source>
        <dbReference type="Proteomes" id="UP001495779"/>
    </source>
</evidence>
<dbReference type="InterPro" id="IPR016192">
    <property type="entry name" value="APOBEC/CMP_deaminase_Zn-bd"/>
</dbReference>
<evidence type="ECO:0000256" key="2">
    <source>
        <dbReference type="ARBA" id="ARBA00011738"/>
    </source>
</evidence>
<dbReference type="PROSITE" id="PS00903">
    <property type="entry name" value="CYT_DCMP_DEAMINASES_1"/>
    <property type="match status" value="1"/>
</dbReference>
<evidence type="ECO:0000256" key="6">
    <source>
        <dbReference type="ARBA" id="ARBA00022833"/>
    </source>
</evidence>
<dbReference type="NCBIfam" id="NF008113">
    <property type="entry name" value="PRK10860.1"/>
    <property type="match status" value="1"/>
</dbReference>
<evidence type="ECO:0000256" key="8">
    <source>
        <dbReference type="HAMAP-Rule" id="MF_00972"/>
    </source>
</evidence>
<dbReference type="AlphaFoldDB" id="A0AAI9HZ27"/>
<proteinExistence type="inferred from homology"/>
<feature type="binding site" evidence="8">
    <location>
        <position position="56"/>
    </location>
    <ligand>
        <name>Zn(2+)</name>
        <dbReference type="ChEBI" id="CHEBI:29105"/>
        <note>catalytic</note>
    </ligand>
</feature>
<reference evidence="10" key="2">
    <citation type="submission" date="2024-02" db="EMBL/GenBank/DDBJ databases">
        <authorList>
            <consortium name="Clinical and Environmental Microbiology Branch: Whole genome sequencing antimicrobial resistance pathogens in the healthcare setting"/>
        </authorList>
    </citation>
    <scope>NUCLEOTIDE SEQUENCE</scope>
    <source>
        <strain evidence="10">2020GO-00142</strain>
    </source>
</reference>
<keyword evidence="5 8" id="KW-0378">Hydrolase</keyword>
<organism evidence="10">
    <name type="scientific">Providencia stuartii</name>
    <dbReference type="NCBI Taxonomy" id="588"/>
    <lineage>
        <taxon>Bacteria</taxon>
        <taxon>Pseudomonadati</taxon>
        <taxon>Pseudomonadota</taxon>
        <taxon>Gammaproteobacteria</taxon>
        <taxon>Enterobacterales</taxon>
        <taxon>Morganellaceae</taxon>
        <taxon>Providencia</taxon>
    </lineage>
</organism>
<dbReference type="HAMAP" id="MF_00972">
    <property type="entry name" value="tRNA_aden_deaminase"/>
    <property type="match status" value="1"/>
</dbReference>
<sequence>MTQVEIDEYWMNRALELAKNAQDAGEIPVGALLVKDNQLVASGWNRSIESHDPTAHAEIIALQQGGKALNNYRLLDTTLYVTLEPCIMCAGALVHSRIGRLVYGAKDFKTGACGSFINLLERPGLNHYIDVTGGVLEETCSTMLSAFFKMRRAQKKEQKRMLSQIQCECVENRNSKNA</sequence>
<name>A0AAI9HZ27_PROST</name>
<reference evidence="11 12" key="1">
    <citation type="submission" date="2021-04" db="EMBL/GenBank/DDBJ databases">
        <title>Determining the burden of carbapenem-resistant Enterobacterales from a tertiary public heath setting in Bangladesh: a clinical, epidemiological, and molecular study.</title>
        <authorList>
            <person name="Farzana R."/>
            <person name="Walsh T.R."/>
        </authorList>
    </citation>
    <scope>NUCLEOTIDE SEQUENCE [LARGE SCALE GENOMIC DNA]</scope>
    <source>
        <strain evidence="11">Dmpro_s316</strain>
        <strain evidence="12">dmpro_s316</strain>
    </source>
</reference>
<evidence type="ECO:0000256" key="5">
    <source>
        <dbReference type="ARBA" id="ARBA00022801"/>
    </source>
</evidence>
<dbReference type="InterPro" id="IPR028883">
    <property type="entry name" value="tRNA_aden_deaminase"/>
</dbReference>
<keyword evidence="4 8" id="KW-0479">Metal-binding</keyword>
<dbReference type="GO" id="GO:0002100">
    <property type="term" value="P:tRNA wobble adenosine to inosine editing"/>
    <property type="evidence" value="ECO:0007669"/>
    <property type="project" value="UniProtKB-UniRule"/>
</dbReference>
<comment type="similarity">
    <text evidence="1">Belongs to the cytidine and deoxycytidylate deaminase family. ADAT2 subfamily.</text>
</comment>
<feature type="binding site" evidence="8">
    <location>
        <position position="86"/>
    </location>
    <ligand>
        <name>Zn(2+)</name>
        <dbReference type="ChEBI" id="CHEBI:29105"/>
        <note>catalytic</note>
    </ligand>
</feature>
<evidence type="ECO:0000256" key="1">
    <source>
        <dbReference type="ARBA" id="ARBA00010669"/>
    </source>
</evidence>
<protein>
    <recommendedName>
        <fullName evidence="8">tRNA-specific adenosine deaminase</fullName>
        <ecNumber evidence="8">3.5.4.33</ecNumber>
    </recommendedName>
</protein>
<comment type="cofactor">
    <cofactor evidence="8">
        <name>Zn(2+)</name>
        <dbReference type="ChEBI" id="CHEBI:29105"/>
    </cofactor>
    <text evidence="8">Binds 1 zinc ion per subunit.</text>
</comment>
<evidence type="ECO:0000256" key="3">
    <source>
        <dbReference type="ARBA" id="ARBA00022694"/>
    </source>
</evidence>
<feature type="active site" description="Proton donor" evidence="8">
    <location>
        <position position="58"/>
    </location>
</feature>
<evidence type="ECO:0000256" key="7">
    <source>
        <dbReference type="ARBA" id="ARBA00048045"/>
    </source>
</evidence>
<feature type="binding site" evidence="8">
    <location>
        <position position="89"/>
    </location>
    <ligand>
        <name>Zn(2+)</name>
        <dbReference type="ChEBI" id="CHEBI:29105"/>
        <note>catalytic</note>
    </ligand>
</feature>
<dbReference type="GO" id="GO:0052717">
    <property type="term" value="F:tRNA-specific adenosine-34 deaminase activity"/>
    <property type="evidence" value="ECO:0007669"/>
    <property type="project" value="UniProtKB-UniRule"/>
</dbReference>
<dbReference type="SUPFAM" id="SSF53927">
    <property type="entry name" value="Cytidine deaminase-like"/>
    <property type="match status" value="1"/>
</dbReference>
<keyword evidence="3 8" id="KW-0819">tRNA processing</keyword>
<evidence type="ECO:0000259" key="9">
    <source>
        <dbReference type="PROSITE" id="PS51747"/>
    </source>
</evidence>
<accession>A0AAI9HZ27</accession>
<dbReference type="InterPro" id="IPR002125">
    <property type="entry name" value="CMP_dCMP_dom"/>
</dbReference>
<evidence type="ECO:0000313" key="11">
    <source>
        <dbReference type="EMBL" id="MER5076829.1"/>
    </source>
</evidence>
<dbReference type="GO" id="GO:0008270">
    <property type="term" value="F:zinc ion binding"/>
    <property type="evidence" value="ECO:0007669"/>
    <property type="project" value="UniProtKB-UniRule"/>
</dbReference>
<dbReference type="PROSITE" id="PS51747">
    <property type="entry name" value="CYT_DCMP_DEAMINASES_2"/>
    <property type="match status" value="1"/>
</dbReference>
<feature type="domain" description="CMP/dCMP-type deaminase" evidence="9">
    <location>
        <begin position="5"/>
        <end position="116"/>
    </location>
</feature>
<dbReference type="EMBL" id="JAGSRH010000009">
    <property type="protein sequence ID" value="MER5076829.1"/>
    <property type="molecule type" value="Genomic_DNA"/>
</dbReference>
<dbReference type="Pfam" id="PF00383">
    <property type="entry name" value="dCMP_cyt_deam_1"/>
    <property type="match status" value="1"/>
</dbReference>
<dbReference type="FunFam" id="3.40.140.10:FF:000005">
    <property type="entry name" value="tRNA-specific adenosine deaminase"/>
    <property type="match status" value="1"/>
</dbReference>
<dbReference type="CDD" id="cd01285">
    <property type="entry name" value="nucleoside_deaminase"/>
    <property type="match status" value="1"/>
</dbReference>
<dbReference type="Gene3D" id="3.40.140.10">
    <property type="entry name" value="Cytidine Deaminase, domain 2"/>
    <property type="match status" value="1"/>
</dbReference>
<comment type="subunit">
    <text evidence="2 8">Homodimer.</text>
</comment>
<dbReference type="InterPro" id="IPR016193">
    <property type="entry name" value="Cytidine_deaminase-like"/>
</dbReference>
<gene>
    <name evidence="8 10" type="primary">tadA</name>
    <name evidence="10" type="ORF">JRA39_001390</name>
    <name evidence="11" type="ORF">KDV35_08165</name>
</gene>
<dbReference type="RefSeq" id="WP_163861019.1">
    <property type="nucleotide sequence ID" value="NZ_CP095443.1"/>
</dbReference>
<keyword evidence="6 8" id="KW-0862">Zinc</keyword>
<dbReference type="PANTHER" id="PTHR11079:SF202">
    <property type="entry name" value="TRNA-SPECIFIC ADENOSINE DEAMINASE"/>
    <property type="match status" value="1"/>
</dbReference>